<accession>A0A1J1HLS8</accession>
<dbReference type="Proteomes" id="UP000183832">
    <property type="component" value="Unassembled WGS sequence"/>
</dbReference>
<name>A0A1J1HLS8_9DIPT</name>
<keyword evidence="1" id="KW-0732">Signal</keyword>
<gene>
    <name evidence="2" type="ORF">CLUMA_CG002141</name>
</gene>
<feature type="chain" id="PRO_5012430216" evidence="1">
    <location>
        <begin position="23"/>
        <end position="202"/>
    </location>
</feature>
<evidence type="ECO:0000313" key="3">
    <source>
        <dbReference type="Proteomes" id="UP000183832"/>
    </source>
</evidence>
<dbReference type="EMBL" id="CVRI01000006">
    <property type="protein sequence ID" value="CRK88364.1"/>
    <property type="molecule type" value="Genomic_DNA"/>
</dbReference>
<reference evidence="2 3" key="1">
    <citation type="submission" date="2015-04" db="EMBL/GenBank/DDBJ databases">
        <authorList>
            <person name="Syromyatnikov M.Y."/>
            <person name="Popov V.N."/>
        </authorList>
    </citation>
    <scope>NUCLEOTIDE SEQUENCE [LARGE SCALE GENOMIC DNA]</scope>
</reference>
<evidence type="ECO:0000256" key="1">
    <source>
        <dbReference type="SAM" id="SignalP"/>
    </source>
</evidence>
<evidence type="ECO:0000313" key="2">
    <source>
        <dbReference type="EMBL" id="CRK88364.1"/>
    </source>
</evidence>
<protein>
    <submittedName>
        <fullName evidence="2">CLUMA_CG002141, isoform A</fullName>
    </submittedName>
</protein>
<dbReference type="AlphaFoldDB" id="A0A1J1HLS8"/>
<feature type="signal peptide" evidence="1">
    <location>
        <begin position="1"/>
        <end position="22"/>
    </location>
</feature>
<sequence>MKQKSQILFAINHLLLQFKVNADLHFPGNTPKYIFNFNQQHILTPLQNPQEKSFALLTLGFPIVWFRRNSWEINEEVKLSESVLITLLELCRSVLTFYLASRHSDKKNLMRSNPTLSYVEKDSKPRTSRFNKRSAPQSEVNGILFIPLTQFTTLNVVNGIRKHLGNKLVRFVGSIRNQTKSFTNNKLCLKTYANSLFNKRVR</sequence>
<organism evidence="2 3">
    <name type="scientific">Clunio marinus</name>
    <dbReference type="NCBI Taxonomy" id="568069"/>
    <lineage>
        <taxon>Eukaryota</taxon>
        <taxon>Metazoa</taxon>
        <taxon>Ecdysozoa</taxon>
        <taxon>Arthropoda</taxon>
        <taxon>Hexapoda</taxon>
        <taxon>Insecta</taxon>
        <taxon>Pterygota</taxon>
        <taxon>Neoptera</taxon>
        <taxon>Endopterygota</taxon>
        <taxon>Diptera</taxon>
        <taxon>Nematocera</taxon>
        <taxon>Chironomoidea</taxon>
        <taxon>Chironomidae</taxon>
        <taxon>Clunio</taxon>
    </lineage>
</organism>
<keyword evidence="3" id="KW-1185">Reference proteome</keyword>
<proteinExistence type="predicted"/>